<name>A0A086JDT2_TOXGO</name>
<evidence type="ECO:0000313" key="3">
    <source>
        <dbReference type="EMBL" id="KFG30300.1"/>
    </source>
</evidence>
<dbReference type="EMBL" id="AEYI02002076">
    <property type="protein sequence ID" value="KFG30300.1"/>
    <property type="molecule type" value="Genomic_DNA"/>
</dbReference>
<dbReference type="InterPro" id="IPR000782">
    <property type="entry name" value="FAS1_domain"/>
</dbReference>
<evidence type="ECO:0000256" key="1">
    <source>
        <dbReference type="SAM" id="SignalP"/>
    </source>
</evidence>
<sequence>MARRLAAAFCAVVLAGSAFSFESAEGLPKSIVDIIKTNPKLSAAREWAEESGILQKVDLSHYGDKVTIVLPSNSAFKELQANHPTWKAQLVSNSEDVETLILFASTDHSVTPEEIKAGKYEETDSLVSILSEYSSISRSGRLCVSDYTRALPCDDPDSLPCCAKVDLRNVLEAEDGYIYLIDQVLLPQELIDKLED</sequence>
<reference evidence="3 4" key="1">
    <citation type="submission" date="2014-03" db="EMBL/GenBank/DDBJ databases">
        <authorList>
            <person name="Sibley D."/>
            <person name="Venepally P."/>
            <person name="Karamycheva S."/>
            <person name="Hadjithomas M."/>
            <person name="Khan A."/>
            <person name="Brunk B."/>
            <person name="Roos D."/>
            <person name="Caler E."/>
            <person name="Lorenzi H."/>
        </authorList>
    </citation>
    <scope>NUCLEOTIDE SEQUENCE [LARGE SCALE GENOMIC DNA]</scope>
    <source>
        <strain evidence="4">p89</strain>
    </source>
</reference>
<keyword evidence="1" id="KW-0732">Signal</keyword>
<comment type="caution">
    <text evidence="3">The sequence shown here is derived from an EMBL/GenBank/DDBJ whole genome shotgun (WGS) entry which is preliminary data.</text>
</comment>
<evidence type="ECO:0000313" key="4">
    <source>
        <dbReference type="Proteomes" id="UP000028828"/>
    </source>
</evidence>
<protein>
    <submittedName>
        <fullName evidence="3">Fasciclin domain protein</fullName>
    </submittedName>
</protein>
<dbReference type="Gene3D" id="2.30.180.10">
    <property type="entry name" value="FAS1 domain"/>
    <property type="match status" value="1"/>
</dbReference>
<dbReference type="Pfam" id="PF02469">
    <property type="entry name" value="Fasciclin"/>
    <property type="match status" value="1"/>
</dbReference>
<dbReference type="OrthoDB" id="286301at2759"/>
<feature type="domain" description="FAS1" evidence="2">
    <location>
        <begin position="28"/>
        <end position="185"/>
    </location>
</feature>
<dbReference type="AlphaFoldDB" id="A0A086JDT2"/>
<accession>A0A086JDT2</accession>
<feature type="signal peptide" evidence="1">
    <location>
        <begin position="1"/>
        <end position="20"/>
    </location>
</feature>
<dbReference type="VEuPathDB" id="ToxoDB:TGP89_306050"/>
<proteinExistence type="predicted"/>
<feature type="chain" id="PRO_5001808183" evidence="1">
    <location>
        <begin position="21"/>
        <end position="196"/>
    </location>
</feature>
<dbReference type="InterPro" id="IPR036378">
    <property type="entry name" value="FAS1_dom_sf"/>
</dbReference>
<gene>
    <name evidence="3" type="ORF">TGP89_306050</name>
</gene>
<organism evidence="3 4">
    <name type="scientific">Toxoplasma gondii p89</name>
    <dbReference type="NCBI Taxonomy" id="943119"/>
    <lineage>
        <taxon>Eukaryota</taxon>
        <taxon>Sar</taxon>
        <taxon>Alveolata</taxon>
        <taxon>Apicomplexa</taxon>
        <taxon>Conoidasida</taxon>
        <taxon>Coccidia</taxon>
        <taxon>Eucoccidiorida</taxon>
        <taxon>Eimeriorina</taxon>
        <taxon>Sarcocystidae</taxon>
        <taxon>Toxoplasma</taxon>
    </lineage>
</organism>
<dbReference type="SUPFAM" id="SSF82153">
    <property type="entry name" value="FAS1 domain"/>
    <property type="match status" value="1"/>
</dbReference>
<dbReference type="PROSITE" id="PS50213">
    <property type="entry name" value="FAS1"/>
    <property type="match status" value="1"/>
</dbReference>
<dbReference type="Proteomes" id="UP000028828">
    <property type="component" value="Unassembled WGS sequence"/>
</dbReference>
<evidence type="ECO:0000259" key="2">
    <source>
        <dbReference type="PROSITE" id="PS50213"/>
    </source>
</evidence>